<dbReference type="Pfam" id="PF08448">
    <property type="entry name" value="PAS_4"/>
    <property type="match status" value="1"/>
</dbReference>
<feature type="domain" description="EAL" evidence="6">
    <location>
        <begin position="545"/>
        <end position="799"/>
    </location>
</feature>
<dbReference type="GO" id="GO:0005886">
    <property type="term" value="C:plasma membrane"/>
    <property type="evidence" value="ECO:0007669"/>
    <property type="project" value="UniProtKB-SubCell"/>
</dbReference>
<evidence type="ECO:0000259" key="7">
    <source>
        <dbReference type="PROSITE" id="PS50887"/>
    </source>
</evidence>
<dbReference type="EMBL" id="JADMCD010000005">
    <property type="protein sequence ID" value="MBF8641380.1"/>
    <property type="molecule type" value="Genomic_DNA"/>
</dbReference>
<dbReference type="InterPro" id="IPR000160">
    <property type="entry name" value="GGDEF_dom"/>
</dbReference>
<feature type="domain" description="PAS" evidence="5">
    <location>
        <begin position="240"/>
        <end position="293"/>
    </location>
</feature>
<gene>
    <name evidence="9" type="primary">gmr_16</name>
    <name evidence="8" type="ORF">IRZ65_11865</name>
    <name evidence="9" type="ORF">NCTC11842_05469</name>
</gene>
<dbReference type="SUPFAM" id="SSF55785">
    <property type="entry name" value="PYP-like sensor domain (PAS domain)"/>
    <property type="match status" value="1"/>
</dbReference>
<evidence type="ECO:0000256" key="3">
    <source>
        <dbReference type="ARBA" id="ARBA00022777"/>
    </source>
</evidence>
<keyword evidence="4" id="KW-0472">Membrane</keyword>
<dbReference type="Gene3D" id="3.30.70.270">
    <property type="match status" value="1"/>
</dbReference>
<dbReference type="InterPro" id="IPR035919">
    <property type="entry name" value="EAL_sf"/>
</dbReference>
<dbReference type="PROSITE" id="PS50887">
    <property type="entry name" value="GGDEF"/>
    <property type="match status" value="1"/>
</dbReference>
<dbReference type="GO" id="GO:0071111">
    <property type="term" value="F:cyclic-guanylate-specific phosphodiesterase activity"/>
    <property type="evidence" value="ECO:0007669"/>
    <property type="project" value="UniProtKB-EC"/>
</dbReference>
<accession>A0A2X2D6S5</accession>
<dbReference type="InterPro" id="IPR001633">
    <property type="entry name" value="EAL_dom"/>
</dbReference>
<evidence type="ECO:0000259" key="5">
    <source>
        <dbReference type="PROSITE" id="PS50112"/>
    </source>
</evidence>
<dbReference type="Gene3D" id="3.20.20.450">
    <property type="entry name" value="EAL domain"/>
    <property type="match status" value="1"/>
</dbReference>
<dbReference type="Gene3D" id="3.30.450.20">
    <property type="entry name" value="PAS domain"/>
    <property type="match status" value="1"/>
</dbReference>
<dbReference type="InterPro" id="IPR013656">
    <property type="entry name" value="PAS_4"/>
</dbReference>
<dbReference type="CDD" id="cd01948">
    <property type="entry name" value="EAL"/>
    <property type="match status" value="1"/>
</dbReference>
<evidence type="ECO:0000313" key="10">
    <source>
        <dbReference type="Proteomes" id="UP000250443"/>
    </source>
</evidence>
<evidence type="ECO:0000313" key="9">
    <source>
        <dbReference type="EMBL" id="SPZ16437.1"/>
    </source>
</evidence>
<comment type="subcellular location">
    <subcellularLocation>
        <location evidence="2">Cell inner membrane</location>
    </subcellularLocation>
</comment>
<dbReference type="RefSeq" id="WP_010798958.1">
    <property type="nucleotide sequence ID" value="NZ_FQYS01000006.1"/>
</dbReference>
<dbReference type="NCBIfam" id="TIGR00229">
    <property type="entry name" value="sensory_box"/>
    <property type="match status" value="1"/>
</dbReference>
<dbReference type="FunFam" id="3.30.70.270:FF:000001">
    <property type="entry name" value="Diguanylate cyclase domain protein"/>
    <property type="match status" value="1"/>
</dbReference>
<evidence type="ECO:0000313" key="8">
    <source>
        <dbReference type="EMBL" id="MBF8641380.1"/>
    </source>
</evidence>
<dbReference type="GO" id="GO:0016301">
    <property type="term" value="F:kinase activity"/>
    <property type="evidence" value="ECO:0007669"/>
    <property type="project" value="UniProtKB-KW"/>
</dbReference>
<reference evidence="8 11" key="2">
    <citation type="submission" date="2020-10" db="EMBL/GenBank/DDBJ databases">
        <title>Genome sequences of Pseudomonas isolates.</title>
        <authorList>
            <person name="Wessels L."/>
            <person name="Reich F."/>
            <person name="Hammerl J."/>
        </authorList>
    </citation>
    <scope>NUCLEOTIDE SEQUENCE [LARGE SCALE GENOMIC DNA]</scope>
    <source>
        <strain evidence="8 11">20-MO00624-0</strain>
    </source>
</reference>
<dbReference type="EMBL" id="UAUF01000015">
    <property type="protein sequence ID" value="SPZ16437.1"/>
    <property type="molecule type" value="Genomic_DNA"/>
</dbReference>
<dbReference type="EC" id="3.1.4.52" evidence="9"/>
<dbReference type="SUPFAM" id="SSF55073">
    <property type="entry name" value="Nucleotide cyclase"/>
    <property type="match status" value="1"/>
</dbReference>
<dbReference type="InterPro" id="IPR000014">
    <property type="entry name" value="PAS"/>
</dbReference>
<dbReference type="NCBIfam" id="TIGR00254">
    <property type="entry name" value="GGDEF"/>
    <property type="match status" value="1"/>
</dbReference>
<proteinExistence type="predicted"/>
<dbReference type="Pfam" id="PF00563">
    <property type="entry name" value="EAL"/>
    <property type="match status" value="1"/>
</dbReference>
<dbReference type="InterPro" id="IPR029787">
    <property type="entry name" value="Nucleotide_cyclase"/>
</dbReference>
<sequence>MFKRSKATSQRTHRVVWPFIFIVCLQALVAVASLNLLSTVRGYVTAESLWSKSLGNAMLALNTYIDTGEPSHYQMFLDYFKVNQLDRQARDLLAARGNPEEAYRLLVAAGNHPADMPGMIRLFRWAHTVDPLRQVINHWHVTDPHMDELQALAQTVYARSADASLRDREHWKQQLLMLHNRMLPETIAFSRVLGEASRHFIHVLLLINLGTALLLVGLTTWRMHTLVMQRRAFEQALQKEKERAQIILASIVDAVMAVNANGRLEYLNPAAARLIGHTAEAAVGKPVDALLDIQTEDSGTSTPVPVSTRLFAGEWQSSDVTTHYTLRSSNGKSLPVALASAPLGQVNGQAGAVLVLHDRTREREYLDQLAWQAAHDPLTGLLNRREFERRLTLLLENTQDKHASLLFFDVDQFKIVNDTTGHFQGDRLLLQLCTSLQSLLDANDTLARLGGDEFGVLLENCTPEAAESLAERLRLLARSQDFQAAGQSFKVGLSIGIVHLGGRELSSEDALRMADLACYAAKDKGRNRIQVYTYDDKEMTQRQGEMTWVQRIHKALDEDRFCLYAQPIYGVGPQTAHDRHVEVLLRLHDEQGTLIGPFAFIPAAERYGLMGLLDRWVINEAFAICATLPPKLLSVCAINLSGSSLGDMSLIDYIQDRLALHAVTPNRICFEITETHAIANLNAARTFIETLRELGFRFSLDDFGAGMSSFTYLKHLPVDYLKIDGSFVKNLLEDPVDRATVDVINRLGHLTGKRTIAEFAETSAIIEALKVLGVDYVQGYAVSHPQPFTRQICAQWANELWAPEEPQADTKSVHFN</sequence>
<dbReference type="InterPro" id="IPR043128">
    <property type="entry name" value="Rev_trsase/Diguanyl_cyclase"/>
</dbReference>
<dbReference type="PROSITE" id="PS50112">
    <property type="entry name" value="PAS"/>
    <property type="match status" value="1"/>
</dbReference>
<feature type="domain" description="GGDEF" evidence="7">
    <location>
        <begin position="401"/>
        <end position="534"/>
    </location>
</feature>
<evidence type="ECO:0000256" key="4">
    <source>
        <dbReference type="SAM" id="Phobius"/>
    </source>
</evidence>
<keyword evidence="3" id="KW-0418">Kinase</keyword>
<keyword evidence="3" id="KW-0808">Transferase</keyword>
<dbReference type="PANTHER" id="PTHR44757:SF4">
    <property type="entry name" value="DIGUANYLATE CYCLASE DGCE-RELATED"/>
    <property type="match status" value="1"/>
</dbReference>
<comment type="cofactor">
    <cofactor evidence="1">
        <name>Mg(2+)</name>
        <dbReference type="ChEBI" id="CHEBI:18420"/>
    </cofactor>
</comment>
<evidence type="ECO:0000313" key="11">
    <source>
        <dbReference type="Proteomes" id="UP000626180"/>
    </source>
</evidence>
<dbReference type="CDD" id="cd00130">
    <property type="entry name" value="PAS"/>
    <property type="match status" value="1"/>
</dbReference>
<dbReference type="Pfam" id="PF00990">
    <property type="entry name" value="GGDEF"/>
    <property type="match status" value="1"/>
</dbReference>
<evidence type="ECO:0000256" key="1">
    <source>
        <dbReference type="ARBA" id="ARBA00001946"/>
    </source>
</evidence>
<dbReference type="Proteomes" id="UP000626180">
    <property type="component" value="Unassembled WGS sequence"/>
</dbReference>
<organism evidence="9 10">
    <name type="scientific">Pseudomonas luteola</name>
    <dbReference type="NCBI Taxonomy" id="47886"/>
    <lineage>
        <taxon>Bacteria</taxon>
        <taxon>Pseudomonadati</taxon>
        <taxon>Pseudomonadota</taxon>
        <taxon>Gammaproteobacteria</taxon>
        <taxon>Pseudomonadales</taxon>
        <taxon>Pseudomonadaceae</taxon>
        <taxon>Pseudomonas</taxon>
    </lineage>
</organism>
<feature type="transmembrane region" description="Helical" evidence="4">
    <location>
        <begin position="200"/>
        <end position="221"/>
    </location>
</feature>
<dbReference type="PROSITE" id="PS50883">
    <property type="entry name" value="EAL"/>
    <property type="match status" value="1"/>
</dbReference>
<dbReference type="SMART" id="SM00091">
    <property type="entry name" value="PAS"/>
    <property type="match status" value="1"/>
</dbReference>
<keyword evidence="11" id="KW-1185">Reference proteome</keyword>
<dbReference type="InterPro" id="IPR035965">
    <property type="entry name" value="PAS-like_dom_sf"/>
</dbReference>
<protein>
    <submittedName>
        <fullName evidence="9">Diguanylate cyclase/phosphodiesterase</fullName>
        <ecNumber evidence="9">3.1.4.52</ecNumber>
    </submittedName>
    <submittedName>
        <fullName evidence="8">EAL domain-containing protein</fullName>
    </submittedName>
</protein>
<evidence type="ECO:0000256" key="2">
    <source>
        <dbReference type="ARBA" id="ARBA00004533"/>
    </source>
</evidence>
<name>A0A2X2D6S5_PSELU</name>
<keyword evidence="4" id="KW-1133">Transmembrane helix</keyword>
<dbReference type="InterPro" id="IPR052155">
    <property type="entry name" value="Biofilm_reg_signaling"/>
</dbReference>
<dbReference type="SMART" id="SM00267">
    <property type="entry name" value="GGDEF"/>
    <property type="match status" value="1"/>
</dbReference>
<feature type="transmembrane region" description="Helical" evidence="4">
    <location>
        <begin position="15"/>
        <end position="37"/>
    </location>
</feature>
<evidence type="ECO:0000259" key="6">
    <source>
        <dbReference type="PROSITE" id="PS50883"/>
    </source>
</evidence>
<keyword evidence="9" id="KW-0378">Hydrolase</keyword>
<dbReference type="CDD" id="cd01949">
    <property type="entry name" value="GGDEF"/>
    <property type="match status" value="1"/>
</dbReference>
<keyword evidence="4" id="KW-0812">Transmembrane</keyword>
<dbReference type="SUPFAM" id="SSF141868">
    <property type="entry name" value="EAL domain-like"/>
    <property type="match status" value="1"/>
</dbReference>
<dbReference type="PANTHER" id="PTHR44757">
    <property type="entry name" value="DIGUANYLATE CYCLASE DGCP"/>
    <property type="match status" value="1"/>
</dbReference>
<dbReference type="Proteomes" id="UP000250443">
    <property type="component" value="Unassembled WGS sequence"/>
</dbReference>
<dbReference type="AlphaFoldDB" id="A0A2X2D6S5"/>
<reference evidence="9 10" key="1">
    <citation type="submission" date="2018-06" db="EMBL/GenBank/DDBJ databases">
        <authorList>
            <consortium name="Pathogen Informatics"/>
            <person name="Doyle S."/>
        </authorList>
    </citation>
    <scope>NUCLEOTIDE SEQUENCE [LARGE SCALE GENOMIC DNA]</scope>
    <source>
        <strain evidence="9 10">NCTC11842</strain>
    </source>
</reference>
<dbReference type="SMART" id="SM00052">
    <property type="entry name" value="EAL"/>
    <property type="match status" value="1"/>
</dbReference>